<dbReference type="Proteomes" id="UP000664132">
    <property type="component" value="Unassembled WGS sequence"/>
</dbReference>
<accession>A0A8H7TBN8</accession>
<evidence type="ECO:0000256" key="4">
    <source>
        <dbReference type="ARBA" id="ARBA00022838"/>
    </source>
</evidence>
<keyword evidence="4" id="KW-0995">Kinetochore</keyword>
<gene>
    <name evidence="11" type="ORF">IFR04_010973</name>
</gene>
<evidence type="ECO:0000256" key="7">
    <source>
        <dbReference type="ARBA" id="ARBA00025735"/>
    </source>
</evidence>
<keyword evidence="6" id="KW-0137">Centromere</keyword>
<dbReference type="InterPro" id="IPR008426">
    <property type="entry name" value="CENP-H_C"/>
</dbReference>
<feature type="coiled-coil region" evidence="8">
    <location>
        <begin position="23"/>
        <end position="50"/>
    </location>
</feature>
<dbReference type="PANTHER" id="PTHR48122:SF1">
    <property type="entry name" value="CENTROMERE PROTEIN H"/>
    <property type="match status" value="1"/>
</dbReference>
<reference evidence="11" key="1">
    <citation type="submission" date="2021-02" db="EMBL/GenBank/DDBJ databases">
        <title>Genome sequence Cadophora malorum strain M34.</title>
        <authorList>
            <person name="Stefanovic E."/>
            <person name="Vu D."/>
            <person name="Scully C."/>
            <person name="Dijksterhuis J."/>
            <person name="Roader J."/>
            <person name="Houbraken J."/>
        </authorList>
    </citation>
    <scope>NUCLEOTIDE SEQUENCE</scope>
    <source>
        <strain evidence="11">M34</strain>
    </source>
</reference>
<evidence type="ECO:0000256" key="3">
    <source>
        <dbReference type="ARBA" id="ARBA00022454"/>
    </source>
</evidence>
<comment type="subcellular location">
    <subcellularLocation>
        <location evidence="2">Chromosome</location>
        <location evidence="2">Centromere</location>
        <location evidence="2">Kinetochore</location>
    </subcellularLocation>
    <subcellularLocation>
        <location evidence="1">Nucleus</location>
    </subcellularLocation>
</comment>
<dbReference type="GO" id="GO:0043515">
    <property type="term" value="F:kinetochore binding"/>
    <property type="evidence" value="ECO:0007669"/>
    <property type="project" value="TreeGrafter"/>
</dbReference>
<dbReference type="OrthoDB" id="2274804at2759"/>
<dbReference type="GO" id="GO:0007059">
    <property type="term" value="P:chromosome segregation"/>
    <property type="evidence" value="ECO:0007669"/>
    <property type="project" value="TreeGrafter"/>
</dbReference>
<dbReference type="GO" id="GO:0051382">
    <property type="term" value="P:kinetochore assembly"/>
    <property type="evidence" value="ECO:0007669"/>
    <property type="project" value="InterPro"/>
</dbReference>
<feature type="domain" description="Centromere protein H C-terminal" evidence="10">
    <location>
        <begin position="29"/>
        <end position="231"/>
    </location>
</feature>
<comment type="caution">
    <text evidence="11">The sequence shown here is derived from an EMBL/GenBank/DDBJ whole genome shotgun (WGS) entry which is preliminary data.</text>
</comment>
<dbReference type="GO" id="GO:0005634">
    <property type="term" value="C:nucleus"/>
    <property type="evidence" value="ECO:0007669"/>
    <property type="project" value="UniProtKB-SubCell"/>
</dbReference>
<comment type="similarity">
    <text evidence="7">Belongs to the CENP-H/MCM16 family.</text>
</comment>
<protein>
    <recommendedName>
        <fullName evidence="10">Centromere protein H C-terminal domain-containing protein</fullName>
    </recommendedName>
</protein>
<evidence type="ECO:0000256" key="6">
    <source>
        <dbReference type="ARBA" id="ARBA00023328"/>
    </source>
</evidence>
<feature type="region of interest" description="Disordered" evidence="9">
    <location>
        <begin position="1"/>
        <end position="23"/>
    </location>
</feature>
<keyword evidence="8" id="KW-0175">Coiled coil</keyword>
<keyword evidence="12" id="KW-1185">Reference proteome</keyword>
<evidence type="ECO:0000256" key="2">
    <source>
        <dbReference type="ARBA" id="ARBA00004629"/>
    </source>
</evidence>
<keyword evidence="3" id="KW-0158">Chromosome</keyword>
<evidence type="ECO:0000313" key="12">
    <source>
        <dbReference type="Proteomes" id="UP000664132"/>
    </source>
</evidence>
<dbReference type="EMBL" id="JAFJYH010000204">
    <property type="protein sequence ID" value="KAG4415898.1"/>
    <property type="molecule type" value="Genomic_DNA"/>
</dbReference>
<proteinExistence type="inferred from homology"/>
<dbReference type="Pfam" id="PF05837">
    <property type="entry name" value="CENP-H"/>
    <property type="match status" value="1"/>
</dbReference>
<keyword evidence="5" id="KW-0539">Nucleus</keyword>
<evidence type="ECO:0000256" key="1">
    <source>
        <dbReference type="ARBA" id="ARBA00004123"/>
    </source>
</evidence>
<name>A0A8H7TBN8_9HELO</name>
<evidence type="ECO:0000256" key="8">
    <source>
        <dbReference type="SAM" id="Coils"/>
    </source>
</evidence>
<sequence>MADNGSQNAADVEMSDVQSPPLMTEDEKRVLEVYDRLEQLQLEIALLKAQGVLSQDEPSDASEEEIAAAAQDLLKAKSLYFLRGNIIENVLITNPILRAVHGSNNATIVEQDLLPLVEKRDQLSITLTKLATQERSVRDQLTKVEMENAAMARKNADLAARMLALADEANIQRKEDIEDPKLRNQLDELESEMKLSRQKWRIMKGTASATIAGSGVDWTRDSKLRDIVLDNDGDE</sequence>
<dbReference type="PANTHER" id="PTHR48122">
    <property type="entry name" value="CENTROMERE PROTEIN H"/>
    <property type="match status" value="1"/>
</dbReference>
<organism evidence="11 12">
    <name type="scientific">Cadophora malorum</name>
    <dbReference type="NCBI Taxonomy" id="108018"/>
    <lineage>
        <taxon>Eukaryota</taxon>
        <taxon>Fungi</taxon>
        <taxon>Dikarya</taxon>
        <taxon>Ascomycota</taxon>
        <taxon>Pezizomycotina</taxon>
        <taxon>Leotiomycetes</taxon>
        <taxon>Helotiales</taxon>
        <taxon>Ploettnerulaceae</taxon>
        <taxon>Cadophora</taxon>
    </lineage>
</organism>
<dbReference type="InterPro" id="IPR040034">
    <property type="entry name" value="CENP-H"/>
</dbReference>
<dbReference type="GO" id="GO:0007052">
    <property type="term" value="P:mitotic spindle organization"/>
    <property type="evidence" value="ECO:0007669"/>
    <property type="project" value="TreeGrafter"/>
</dbReference>
<evidence type="ECO:0000256" key="9">
    <source>
        <dbReference type="SAM" id="MobiDB-lite"/>
    </source>
</evidence>
<evidence type="ECO:0000313" key="11">
    <source>
        <dbReference type="EMBL" id="KAG4415898.1"/>
    </source>
</evidence>
<evidence type="ECO:0000256" key="5">
    <source>
        <dbReference type="ARBA" id="ARBA00023242"/>
    </source>
</evidence>
<dbReference type="GO" id="GO:0000776">
    <property type="term" value="C:kinetochore"/>
    <property type="evidence" value="ECO:0007669"/>
    <property type="project" value="UniProtKB-KW"/>
</dbReference>
<evidence type="ECO:0000259" key="10">
    <source>
        <dbReference type="Pfam" id="PF05837"/>
    </source>
</evidence>
<dbReference type="AlphaFoldDB" id="A0A8H7TBN8"/>